<evidence type="ECO:0000256" key="3">
    <source>
        <dbReference type="ARBA" id="ARBA00023163"/>
    </source>
</evidence>
<keyword evidence="3" id="KW-0804">Transcription</keyword>
<dbReference type="GO" id="GO:0003700">
    <property type="term" value="F:DNA-binding transcription factor activity"/>
    <property type="evidence" value="ECO:0007669"/>
    <property type="project" value="InterPro"/>
</dbReference>
<evidence type="ECO:0000313" key="5">
    <source>
        <dbReference type="EMBL" id="GIG03759.1"/>
    </source>
</evidence>
<accession>A0A8J3KUR9</accession>
<dbReference type="InterPro" id="IPR011991">
    <property type="entry name" value="ArsR-like_HTH"/>
</dbReference>
<dbReference type="InterPro" id="IPR036388">
    <property type="entry name" value="WH-like_DNA-bd_sf"/>
</dbReference>
<dbReference type="CDD" id="cd00090">
    <property type="entry name" value="HTH_ARSR"/>
    <property type="match status" value="1"/>
</dbReference>
<evidence type="ECO:0000256" key="1">
    <source>
        <dbReference type="ARBA" id="ARBA00023015"/>
    </source>
</evidence>
<dbReference type="InterPro" id="IPR036390">
    <property type="entry name" value="WH_DNA-bd_sf"/>
</dbReference>
<comment type="caution">
    <text evidence="5">The sequence shown here is derived from an EMBL/GenBank/DDBJ whole genome shotgun (WGS) entry which is preliminary data.</text>
</comment>
<dbReference type="GO" id="GO:0003677">
    <property type="term" value="F:DNA binding"/>
    <property type="evidence" value="ECO:0007669"/>
    <property type="project" value="UniProtKB-KW"/>
</dbReference>
<name>A0A8J3KUR9_9ACTN</name>
<dbReference type="SUPFAM" id="SSF46785">
    <property type="entry name" value="Winged helix' DNA-binding domain"/>
    <property type="match status" value="1"/>
</dbReference>
<dbReference type="EMBL" id="BONI01000002">
    <property type="protein sequence ID" value="GIG03759.1"/>
    <property type="molecule type" value="Genomic_DNA"/>
</dbReference>
<reference evidence="5 6" key="1">
    <citation type="submission" date="2021-01" db="EMBL/GenBank/DDBJ databases">
        <title>Whole genome shotgun sequence of Catellatospora coxensis NBRC 107359.</title>
        <authorList>
            <person name="Komaki H."/>
            <person name="Tamura T."/>
        </authorList>
    </citation>
    <scope>NUCLEOTIDE SEQUENCE [LARGE SCALE GENOMIC DNA]</scope>
    <source>
        <strain evidence="5 6">NBRC 107359</strain>
    </source>
</reference>
<dbReference type="PANTHER" id="PTHR43132:SF2">
    <property type="entry name" value="ARSENICAL RESISTANCE OPERON REPRESSOR ARSR-RELATED"/>
    <property type="match status" value="1"/>
</dbReference>
<organism evidence="5 6">
    <name type="scientific">Catellatospora coxensis</name>
    <dbReference type="NCBI Taxonomy" id="310354"/>
    <lineage>
        <taxon>Bacteria</taxon>
        <taxon>Bacillati</taxon>
        <taxon>Actinomycetota</taxon>
        <taxon>Actinomycetes</taxon>
        <taxon>Micromonosporales</taxon>
        <taxon>Micromonosporaceae</taxon>
        <taxon>Catellatospora</taxon>
    </lineage>
</organism>
<sequence length="104" mass="10930">MVDVTEAPQQFSPAVRAFLKALASESRQQVLMAFAAGGELSVGDVAARLGIGQSTASEQLAQLRDGGLLAARREGKAVYYRADPVGISASLAELQDHLRSCCPI</sequence>
<keyword evidence="1" id="KW-0805">Transcription regulation</keyword>
<dbReference type="NCBIfam" id="NF033788">
    <property type="entry name" value="HTH_metalloreg"/>
    <property type="match status" value="1"/>
</dbReference>
<dbReference type="SMART" id="SM00418">
    <property type="entry name" value="HTH_ARSR"/>
    <property type="match status" value="1"/>
</dbReference>
<dbReference type="Gene3D" id="1.10.10.10">
    <property type="entry name" value="Winged helix-like DNA-binding domain superfamily/Winged helix DNA-binding domain"/>
    <property type="match status" value="1"/>
</dbReference>
<proteinExistence type="predicted"/>
<evidence type="ECO:0000313" key="6">
    <source>
        <dbReference type="Proteomes" id="UP000630887"/>
    </source>
</evidence>
<dbReference type="PRINTS" id="PR00778">
    <property type="entry name" value="HTHARSR"/>
</dbReference>
<dbReference type="InterPro" id="IPR001845">
    <property type="entry name" value="HTH_ArsR_DNA-bd_dom"/>
</dbReference>
<dbReference type="PANTHER" id="PTHR43132">
    <property type="entry name" value="ARSENICAL RESISTANCE OPERON REPRESSOR ARSR-RELATED"/>
    <property type="match status" value="1"/>
</dbReference>
<gene>
    <name evidence="5" type="ORF">Cco03nite_04590</name>
</gene>
<evidence type="ECO:0000259" key="4">
    <source>
        <dbReference type="PROSITE" id="PS50987"/>
    </source>
</evidence>
<dbReference type="Pfam" id="PF12840">
    <property type="entry name" value="HTH_20"/>
    <property type="match status" value="1"/>
</dbReference>
<dbReference type="Proteomes" id="UP000630887">
    <property type="component" value="Unassembled WGS sequence"/>
</dbReference>
<dbReference type="AlphaFoldDB" id="A0A8J3KUR9"/>
<evidence type="ECO:0000256" key="2">
    <source>
        <dbReference type="ARBA" id="ARBA00023125"/>
    </source>
</evidence>
<dbReference type="PROSITE" id="PS50987">
    <property type="entry name" value="HTH_ARSR_2"/>
    <property type="match status" value="1"/>
</dbReference>
<keyword evidence="2" id="KW-0238">DNA-binding</keyword>
<keyword evidence="6" id="KW-1185">Reference proteome</keyword>
<protein>
    <recommendedName>
        <fullName evidence="4">HTH arsR-type domain-containing protein</fullName>
    </recommendedName>
</protein>
<feature type="domain" description="HTH arsR-type" evidence="4">
    <location>
        <begin position="7"/>
        <end position="102"/>
    </location>
</feature>
<dbReference type="InterPro" id="IPR051011">
    <property type="entry name" value="Metal_resp_trans_reg"/>
</dbReference>